<dbReference type="RefSeq" id="WP_052566133.1">
    <property type="nucleotide sequence ID" value="NZ_JXUW01000018.1"/>
</dbReference>
<dbReference type="GeneID" id="78373047"/>
<organism evidence="2 3">
    <name type="scientific">Ferrimicrobium acidiphilum DSM 19497</name>
    <dbReference type="NCBI Taxonomy" id="1121877"/>
    <lineage>
        <taxon>Bacteria</taxon>
        <taxon>Bacillati</taxon>
        <taxon>Actinomycetota</taxon>
        <taxon>Acidimicrobiia</taxon>
        <taxon>Acidimicrobiales</taxon>
        <taxon>Acidimicrobiaceae</taxon>
        <taxon>Ferrimicrobium</taxon>
    </lineage>
</organism>
<name>A0A0D8FTQ7_9ACTN</name>
<dbReference type="EMBL" id="JXUW01000018">
    <property type="protein sequence ID" value="KJE76314.1"/>
    <property type="molecule type" value="Genomic_DNA"/>
</dbReference>
<protein>
    <submittedName>
        <fullName evidence="2">Integrase core domain protein</fullName>
    </submittedName>
</protein>
<dbReference type="AlphaFoldDB" id="A0A0D8FTQ7"/>
<dbReference type="STRING" id="1121877.FEAC_19240"/>
<evidence type="ECO:0000313" key="3">
    <source>
        <dbReference type="Proteomes" id="UP000032336"/>
    </source>
</evidence>
<evidence type="ECO:0000313" key="2">
    <source>
        <dbReference type="EMBL" id="KJE76314.1"/>
    </source>
</evidence>
<accession>A0A0D8FTQ7</accession>
<reference evidence="2 3" key="1">
    <citation type="submission" date="2015-01" db="EMBL/GenBank/DDBJ databases">
        <title>Draft genome of the acidophilic iron oxidizer Ferrimicrobium acidiphilum strain T23.</title>
        <authorList>
            <person name="Poehlein A."/>
            <person name="Eisen S."/>
            <person name="Schloemann M."/>
            <person name="Johnson B.D."/>
            <person name="Daniel R."/>
            <person name="Muehling M."/>
        </authorList>
    </citation>
    <scope>NUCLEOTIDE SEQUENCE [LARGE SCALE GENOMIC DNA]</scope>
    <source>
        <strain evidence="2 3">T23</strain>
    </source>
</reference>
<evidence type="ECO:0000259" key="1">
    <source>
        <dbReference type="PROSITE" id="PS50532"/>
    </source>
</evidence>
<sequence length="284" mass="32283">MSRPRIIMRQIREVLRLSLSERRSIREISQACSLPKSTVSDYVKRAKQAGLCWPLPDDLDDDGLESLLFGANTPPVHAKPMPDLGYLHRELKRPHMTLMLLWVEYREAHPDGYGYTQFCEYYRRFADTLSPTMRQRHVAGAKTFVDFAGDTLPIYGPDDEVEFYAQIFVAVLGASNLTYVEALANQNLYHVIGAHTRAFSSFGGVTDAIVCDGMRTAVTKADRYEPVPNATYLEMATHYQMTVLPARPYHPRDKAWITDYTSWWIGNEPVMELNNPGFLGDPVT</sequence>
<comment type="caution">
    <text evidence="2">The sequence shown here is derived from an EMBL/GenBank/DDBJ whole genome shotgun (WGS) entry which is preliminary data.</text>
</comment>
<gene>
    <name evidence="2" type="ORF">FEAC_19240</name>
</gene>
<dbReference type="InterPro" id="IPR017895">
    <property type="entry name" value="HTH_IS408/IS1162_type"/>
</dbReference>
<dbReference type="PANTHER" id="PTHR35004:SF8">
    <property type="entry name" value="TRANSPOSASE RV3428C-RELATED"/>
    <property type="match status" value="1"/>
</dbReference>
<feature type="domain" description="HTH IS408-type" evidence="1">
    <location>
        <begin position="11"/>
        <end position="91"/>
    </location>
</feature>
<keyword evidence="3" id="KW-1185">Reference proteome</keyword>
<dbReference type="NCBIfam" id="NF033546">
    <property type="entry name" value="transpos_IS21"/>
    <property type="match status" value="1"/>
</dbReference>
<proteinExistence type="predicted"/>
<dbReference type="GO" id="GO:0015074">
    <property type="term" value="P:DNA integration"/>
    <property type="evidence" value="ECO:0007669"/>
    <property type="project" value="InterPro"/>
</dbReference>
<dbReference type="Proteomes" id="UP000032336">
    <property type="component" value="Unassembled WGS sequence"/>
</dbReference>
<dbReference type="PANTHER" id="PTHR35004">
    <property type="entry name" value="TRANSPOSASE RV3428C-RELATED"/>
    <property type="match status" value="1"/>
</dbReference>
<dbReference type="PROSITE" id="PS50532">
    <property type="entry name" value="HTH_IS408"/>
    <property type="match status" value="1"/>
</dbReference>